<comment type="caution">
    <text evidence="2">The sequence shown here is derived from an EMBL/GenBank/DDBJ whole genome shotgun (WGS) entry which is preliminary data.</text>
</comment>
<name>A0AAV4TC80_CAEEX</name>
<sequence length="169" mass="18307">MDEISVHFFAEYADASSKTDSPPPLSKTLAEDGPIFTAQHHHLDAAHALLLAGGALDGLRLVRHCPRRDRSEPPPPGMLVRWLNQLASKLGYSNVNQTDITTAYITALYFTTSSLTSVGFGNVAANTNAEKVFSILTMLIGGRMQLRVKCDIVLPCSVCSLLTIISHSK</sequence>
<proteinExistence type="predicted"/>
<dbReference type="InterPro" id="IPR050818">
    <property type="entry name" value="KCNH_animal-type"/>
</dbReference>
<keyword evidence="3" id="KW-1185">Reference proteome</keyword>
<dbReference type="PRINTS" id="PR01463">
    <property type="entry name" value="EAGCHANLFMLY"/>
</dbReference>
<accession>A0AAV4TC80</accession>
<dbReference type="GO" id="GO:0042391">
    <property type="term" value="P:regulation of membrane potential"/>
    <property type="evidence" value="ECO:0007669"/>
    <property type="project" value="TreeGrafter"/>
</dbReference>
<dbReference type="PANTHER" id="PTHR10217">
    <property type="entry name" value="VOLTAGE AND LIGAND GATED POTASSIUM CHANNEL"/>
    <property type="match status" value="1"/>
</dbReference>
<evidence type="ECO:0000259" key="1">
    <source>
        <dbReference type="Pfam" id="PF07885"/>
    </source>
</evidence>
<dbReference type="AlphaFoldDB" id="A0AAV4TC80"/>
<organism evidence="2 3">
    <name type="scientific">Caerostris extrusa</name>
    <name type="common">Bark spider</name>
    <name type="synonym">Caerostris bankana</name>
    <dbReference type="NCBI Taxonomy" id="172846"/>
    <lineage>
        <taxon>Eukaryota</taxon>
        <taxon>Metazoa</taxon>
        <taxon>Ecdysozoa</taxon>
        <taxon>Arthropoda</taxon>
        <taxon>Chelicerata</taxon>
        <taxon>Arachnida</taxon>
        <taxon>Araneae</taxon>
        <taxon>Araneomorphae</taxon>
        <taxon>Entelegynae</taxon>
        <taxon>Araneoidea</taxon>
        <taxon>Araneidae</taxon>
        <taxon>Caerostris</taxon>
    </lineage>
</organism>
<protein>
    <submittedName>
        <fullName evidence="2">Potassium voltage-gated channel subfamily H member 4</fullName>
    </submittedName>
</protein>
<dbReference type="Pfam" id="PF07885">
    <property type="entry name" value="Ion_trans_2"/>
    <property type="match status" value="1"/>
</dbReference>
<reference evidence="2 3" key="1">
    <citation type="submission" date="2021-06" db="EMBL/GenBank/DDBJ databases">
        <title>Caerostris extrusa draft genome.</title>
        <authorList>
            <person name="Kono N."/>
            <person name="Arakawa K."/>
        </authorList>
    </citation>
    <scope>NUCLEOTIDE SEQUENCE [LARGE SCALE GENOMIC DNA]</scope>
</reference>
<dbReference type="SUPFAM" id="SSF81324">
    <property type="entry name" value="Voltage-gated potassium channels"/>
    <property type="match status" value="1"/>
</dbReference>
<dbReference type="GO" id="GO:0005886">
    <property type="term" value="C:plasma membrane"/>
    <property type="evidence" value="ECO:0007669"/>
    <property type="project" value="TreeGrafter"/>
</dbReference>
<dbReference type="Gene3D" id="1.10.287.70">
    <property type="match status" value="1"/>
</dbReference>
<dbReference type="InterPro" id="IPR003938">
    <property type="entry name" value="K_chnl_volt-dep_EAG/ELK/ERG"/>
</dbReference>
<evidence type="ECO:0000313" key="2">
    <source>
        <dbReference type="EMBL" id="GIY43890.1"/>
    </source>
</evidence>
<dbReference type="PANTHER" id="PTHR10217:SF637">
    <property type="entry name" value="EAG-LIKE K[+] CHANNEL, ISOFORM A"/>
    <property type="match status" value="1"/>
</dbReference>
<dbReference type="EMBL" id="BPLR01011050">
    <property type="protein sequence ID" value="GIY43890.1"/>
    <property type="molecule type" value="Genomic_DNA"/>
</dbReference>
<dbReference type="InterPro" id="IPR013099">
    <property type="entry name" value="K_chnl_dom"/>
</dbReference>
<dbReference type="Proteomes" id="UP001054945">
    <property type="component" value="Unassembled WGS sequence"/>
</dbReference>
<gene>
    <name evidence="2" type="primary">Kcnh4</name>
    <name evidence="2" type="ORF">CEXT_803611</name>
</gene>
<dbReference type="GO" id="GO:0005249">
    <property type="term" value="F:voltage-gated potassium channel activity"/>
    <property type="evidence" value="ECO:0007669"/>
    <property type="project" value="InterPro"/>
</dbReference>
<feature type="domain" description="Potassium channel" evidence="1">
    <location>
        <begin position="101"/>
        <end position="141"/>
    </location>
</feature>
<evidence type="ECO:0000313" key="3">
    <source>
        <dbReference type="Proteomes" id="UP001054945"/>
    </source>
</evidence>